<comment type="caution">
    <text evidence="2">The sequence shown here is derived from an EMBL/GenBank/DDBJ whole genome shotgun (WGS) entry which is preliminary data.</text>
</comment>
<sequence>MSRWRPATTDCLYVIPDIHGASGLLDKILKRILPLRKSDGIQDKIVFLGDYMDRGKDGHKVLDTLIEIKKKYKENVIFLVGNHELLLFKALGWGAPSSSFDMWFVNGGYSTVLGYIERAKQDIDPLSINPYRISDLIPEEHKKFLLNNLEAFYKIDDFVFVHGGCLPADIKKWDKTLVWDKTLNKFVPEDLYTLAWDRSLCRNVMGGINPSWDEVIVTGHNVGKGNGSPIITDKFLMLDCGSPRQLLVIELNSMEAFMAYPDKKRLIKHELQETNITTS</sequence>
<dbReference type="Pfam" id="PF00149">
    <property type="entry name" value="Metallophos"/>
    <property type="match status" value="1"/>
</dbReference>
<gene>
    <name evidence="2" type="ORF">LCGC14_0459080</name>
</gene>
<dbReference type="AlphaFoldDB" id="A0A0F9SKQ8"/>
<name>A0A0F9SKQ8_9ZZZZ</name>
<evidence type="ECO:0000313" key="2">
    <source>
        <dbReference type="EMBL" id="KKN67649.1"/>
    </source>
</evidence>
<accession>A0A0F9SKQ8</accession>
<dbReference type="GO" id="GO:0016791">
    <property type="term" value="F:phosphatase activity"/>
    <property type="evidence" value="ECO:0007669"/>
    <property type="project" value="TreeGrafter"/>
</dbReference>
<dbReference type="PANTHER" id="PTHR42850">
    <property type="entry name" value="METALLOPHOSPHOESTERASE"/>
    <property type="match status" value="1"/>
</dbReference>
<protein>
    <recommendedName>
        <fullName evidence="1">Calcineurin-like phosphoesterase domain-containing protein</fullName>
    </recommendedName>
</protein>
<dbReference type="GO" id="GO:0008803">
    <property type="term" value="F:bis(5'-nucleosyl)-tetraphosphatase (symmetrical) activity"/>
    <property type="evidence" value="ECO:0007669"/>
    <property type="project" value="TreeGrafter"/>
</dbReference>
<dbReference type="InterPro" id="IPR004843">
    <property type="entry name" value="Calcineurin-like_PHP"/>
</dbReference>
<dbReference type="InterPro" id="IPR029052">
    <property type="entry name" value="Metallo-depent_PP-like"/>
</dbReference>
<evidence type="ECO:0000259" key="1">
    <source>
        <dbReference type="Pfam" id="PF00149"/>
    </source>
</evidence>
<dbReference type="GO" id="GO:0110154">
    <property type="term" value="P:RNA decapping"/>
    <property type="evidence" value="ECO:0007669"/>
    <property type="project" value="TreeGrafter"/>
</dbReference>
<dbReference type="GO" id="GO:0005737">
    <property type="term" value="C:cytoplasm"/>
    <property type="evidence" value="ECO:0007669"/>
    <property type="project" value="TreeGrafter"/>
</dbReference>
<feature type="domain" description="Calcineurin-like phosphoesterase" evidence="1">
    <location>
        <begin position="13"/>
        <end position="148"/>
    </location>
</feature>
<organism evidence="2">
    <name type="scientific">marine sediment metagenome</name>
    <dbReference type="NCBI Taxonomy" id="412755"/>
    <lineage>
        <taxon>unclassified sequences</taxon>
        <taxon>metagenomes</taxon>
        <taxon>ecological metagenomes</taxon>
    </lineage>
</organism>
<reference evidence="2" key="1">
    <citation type="journal article" date="2015" name="Nature">
        <title>Complex archaea that bridge the gap between prokaryotes and eukaryotes.</title>
        <authorList>
            <person name="Spang A."/>
            <person name="Saw J.H."/>
            <person name="Jorgensen S.L."/>
            <person name="Zaremba-Niedzwiedzka K."/>
            <person name="Martijn J."/>
            <person name="Lind A.E."/>
            <person name="van Eijk R."/>
            <person name="Schleper C."/>
            <person name="Guy L."/>
            <person name="Ettema T.J."/>
        </authorList>
    </citation>
    <scope>NUCLEOTIDE SEQUENCE</scope>
</reference>
<dbReference type="Gene3D" id="3.60.21.10">
    <property type="match status" value="1"/>
</dbReference>
<dbReference type="InterPro" id="IPR050126">
    <property type="entry name" value="Ap4A_hydrolase"/>
</dbReference>
<dbReference type="PANTHER" id="PTHR42850:SF4">
    <property type="entry name" value="ZINC-DEPENDENT ENDOPOLYPHOSPHATASE"/>
    <property type="match status" value="1"/>
</dbReference>
<proteinExistence type="predicted"/>
<dbReference type="SUPFAM" id="SSF56300">
    <property type="entry name" value="Metallo-dependent phosphatases"/>
    <property type="match status" value="1"/>
</dbReference>
<dbReference type="EMBL" id="LAZR01000468">
    <property type="protein sequence ID" value="KKN67649.1"/>
    <property type="molecule type" value="Genomic_DNA"/>
</dbReference>